<name>A0ABU4WG42_9BACT</name>
<evidence type="ECO:0000313" key="9">
    <source>
        <dbReference type="EMBL" id="MDX8415535.1"/>
    </source>
</evidence>
<gene>
    <name evidence="9" type="ORF">MOX91_04990</name>
</gene>
<keyword evidence="7" id="KW-0998">Cell outer membrane</keyword>
<evidence type="ECO:0000313" key="10">
    <source>
        <dbReference type="Proteomes" id="UP001275932"/>
    </source>
</evidence>
<dbReference type="InterPro" id="IPR011050">
    <property type="entry name" value="Pectin_lyase_fold/virulence"/>
</dbReference>
<evidence type="ECO:0000256" key="6">
    <source>
        <dbReference type="ARBA" id="ARBA00023136"/>
    </source>
</evidence>
<feature type="chain" id="PRO_5046629780" evidence="8">
    <location>
        <begin position="19"/>
        <end position="551"/>
    </location>
</feature>
<dbReference type="InterPro" id="IPR059226">
    <property type="entry name" value="Choice_anch_Q_dom"/>
</dbReference>
<organism evidence="9 10">
    <name type="scientific">Intestinicryptomonas porci</name>
    <dbReference type="NCBI Taxonomy" id="2926320"/>
    <lineage>
        <taxon>Bacteria</taxon>
        <taxon>Pseudomonadati</taxon>
        <taxon>Verrucomicrobiota</taxon>
        <taxon>Opitutia</taxon>
        <taxon>Opitutales</taxon>
        <taxon>Intestinicryptomonaceae</taxon>
        <taxon>Intestinicryptomonas</taxon>
    </lineage>
</organism>
<dbReference type="SUPFAM" id="SSF51126">
    <property type="entry name" value="Pectin lyase-like"/>
    <property type="match status" value="1"/>
</dbReference>
<comment type="caution">
    <text evidence="9">The sequence shown here is derived from an EMBL/GenBank/DDBJ whole genome shotgun (WGS) entry which is preliminary data.</text>
</comment>
<evidence type="ECO:0000256" key="7">
    <source>
        <dbReference type="ARBA" id="ARBA00023237"/>
    </source>
</evidence>
<reference evidence="9 10" key="1">
    <citation type="submission" date="2022-03" db="EMBL/GenBank/DDBJ databases">
        <title>Novel taxa within the pig intestine.</title>
        <authorList>
            <person name="Wylensek D."/>
            <person name="Bishof K."/>
            <person name="Afrizal A."/>
            <person name="Clavel T."/>
        </authorList>
    </citation>
    <scope>NUCLEOTIDE SEQUENCE [LARGE SCALE GENOMIC DNA]</scope>
    <source>
        <strain evidence="9 10">CLA-KB-P66</strain>
    </source>
</reference>
<protein>
    <submittedName>
        <fullName evidence="9">Right-handed parallel beta-helix repeat-containing protein</fullName>
    </submittedName>
</protein>
<dbReference type="EMBL" id="JALBUT010000005">
    <property type="protein sequence ID" value="MDX8415535.1"/>
    <property type="molecule type" value="Genomic_DNA"/>
</dbReference>
<proteinExistence type="predicted"/>
<dbReference type="PANTHER" id="PTHR11319:SF35">
    <property type="entry name" value="OUTER MEMBRANE PROTEIN PMPC-RELATED"/>
    <property type="match status" value="1"/>
</dbReference>
<dbReference type="Pfam" id="PF02415">
    <property type="entry name" value="Chlam_PMP"/>
    <property type="match status" value="1"/>
</dbReference>
<feature type="signal peptide" evidence="8">
    <location>
        <begin position="1"/>
        <end position="18"/>
    </location>
</feature>
<dbReference type="InterPro" id="IPR012334">
    <property type="entry name" value="Pectin_lyas_fold"/>
</dbReference>
<keyword evidence="10" id="KW-1185">Reference proteome</keyword>
<keyword evidence="4" id="KW-0964">Secreted</keyword>
<dbReference type="PANTHER" id="PTHR11319">
    <property type="entry name" value="G PROTEIN-COUPLED RECEPTOR-RELATED"/>
    <property type="match status" value="1"/>
</dbReference>
<evidence type="ECO:0000256" key="5">
    <source>
        <dbReference type="ARBA" id="ARBA00022729"/>
    </source>
</evidence>
<dbReference type="InterPro" id="IPR003368">
    <property type="entry name" value="POMP_repeat"/>
</dbReference>
<evidence type="ECO:0000256" key="8">
    <source>
        <dbReference type="SAM" id="SignalP"/>
    </source>
</evidence>
<comment type="subcellular location">
    <subcellularLocation>
        <location evidence="1">Cell envelope</location>
    </subcellularLocation>
    <subcellularLocation>
        <location evidence="2">Cell outer membrane</location>
    </subcellularLocation>
    <subcellularLocation>
        <location evidence="3">Secreted</location>
    </subcellularLocation>
</comment>
<dbReference type="RefSeq" id="WP_370396982.1">
    <property type="nucleotide sequence ID" value="NZ_JALBUT010000005.1"/>
</dbReference>
<dbReference type="NCBIfam" id="NF041518">
    <property type="entry name" value="choice_anch_Q"/>
    <property type="match status" value="1"/>
</dbReference>
<keyword evidence="5 8" id="KW-0732">Signal</keyword>
<evidence type="ECO:0000256" key="2">
    <source>
        <dbReference type="ARBA" id="ARBA00004442"/>
    </source>
</evidence>
<dbReference type="Proteomes" id="UP001275932">
    <property type="component" value="Unassembled WGS sequence"/>
</dbReference>
<keyword evidence="6" id="KW-0472">Membrane</keyword>
<dbReference type="Gene3D" id="2.160.20.10">
    <property type="entry name" value="Single-stranded right-handed beta-helix, Pectin lyase-like"/>
    <property type="match status" value="1"/>
</dbReference>
<evidence type="ECO:0000256" key="3">
    <source>
        <dbReference type="ARBA" id="ARBA00004613"/>
    </source>
</evidence>
<evidence type="ECO:0000256" key="4">
    <source>
        <dbReference type="ARBA" id="ARBA00022525"/>
    </source>
</evidence>
<accession>A0ABU4WG42</accession>
<evidence type="ECO:0000256" key="1">
    <source>
        <dbReference type="ARBA" id="ARBA00004196"/>
    </source>
</evidence>
<sequence>MKNFIILSLVLLASNLFAGQVFYVTTSGSDSNDGKSWVTAFANVQSAIDAAARVATSESPSEVWISRGTYKHGSAMTMKNNVAIYGGFAGTETRKEERVVGNETILDGEGEYRVFYNKYTKSNPLTNSAKLDNVTIQNGYSASDDGGGMYNSSSSPTLTNCTFSGNSAKYDGGGMYNSYSSPVLTNCTFTNNSASLDGGGMHNYFSSPTLTNCTFSGNSASSDGGGMYNISSSPVLTNCTFSGNSASYNGGGMYNSGGSPVLTNCTFSGNSASSGGGMHNYFSSPTLTNCTFSGNSAEDYGGGMYNRGSSSPTLTNCILWGNTTTFGGNEIYNYDSYSKPTIDTCIIQNGKSGIYNSGYCTFTTELITTDPKLMPLGNYGGSVQTCPVGAGSSAIGTGKVVEGVSTDARGFARSETAPTIGACEYKSEFDNWAENAGLSGYNAKPTATPHNDGITNLEKFVFGLDGSRATSYGANPNFKHSVEGGVASFQFPVRKDASGISVKLMMSNDMSNWEEADAVSIGESGEFNLFNYSVPLPLNGKLFFKLKVLEK</sequence>